<evidence type="ECO:0000313" key="2">
    <source>
        <dbReference type="EMBL" id="KAK2192502.1"/>
    </source>
</evidence>
<gene>
    <name evidence="2" type="ORF">NP493_29g07008</name>
</gene>
<sequence>MAGPFMFRLPTRDARLVSRSFEMRRISFFEGSSVVVAGLIRSPKPSYLGAPAPNAGLGERKEGLAGHGPDVLDMSSPGMTMAPGGADNWGEDGVTGPAAISRPACREKTPSSHISL</sequence>
<proteinExistence type="predicted"/>
<keyword evidence="3" id="KW-1185">Reference proteome</keyword>
<dbReference type="EMBL" id="JAODUO010000029">
    <property type="protein sequence ID" value="KAK2192502.1"/>
    <property type="molecule type" value="Genomic_DNA"/>
</dbReference>
<evidence type="ECO:0000256" key="1">
    <source>
        <dbReference type="SAM" id="MobiDB-lite"/>
    </source>
</evidence>
<evidence type="ECO:0000313" key="3">
    <source>
        <dbReference type="Proteomes" id="UP001209878"/>
    </source>
</evidence>
<protein>
    <submittedName>
        <fullName evidence="2">Uncharacterized protein</fullName>
    </submittedName>
</protein>
<organism evidence="2 3">
    <name type="scientific">Ridgeia piscesae</name>
    <name type="common">Tubeworm</name>
    <dbReference type="NCBI Taxonomy" id="27915"/>
    <lineage>
        <taxon>Eukaryota</taxon>
        <taxon>Metazoa</taxon>
        <taxon>Spiralia</taxon>
        <taxon>Lophotrochozoa</taxon>
        <taxon>Annelida</taxon>
        <taxon>Polychaeta</taxon>
        <taxon>Sedentaria</taxon>
        <taxon>Canalipalpata</taxon>
        <taxon>Sabellida</taxon>
        <taxon>Siboglinidae</taxon>
        <taxon>Ridgeia</taxon>
    </lineage>
</organism>
<accession>A0AAD9PCY7</accession>
<name>A0AAD9PCY7_RIDPI</name>
<reference evidence="2" key="1">
    <citation type="journal article" date="2023" name="Mol. Biol. Evol.">
        <title>Third-Generation Sequencing Reveals the Adaptive Role of the Epigenome in Three Deep-Sea Polychaetes.</title>
        <authorList>
            <person name="Perez M."/>
            <person name="Aroh O."/>
            <person name="Sun Y."/>
            <person name="Lan Y."/>
            <person name="Juniper S.K."/>
            <person name="Young C.R."/>
            <person name="Angers B."/>
            <person name="Qian P.Y."/>
        </authorList>
    </citation>
    <scope>NUCLEOTIDE SEQUENCE</scope>
    <source>
        <strain evidence="2">R07B-5</strain>
    </source>
</reference>
<dbReference type="Proteomes" id="UP001209878">
    <property type="component" value="Unassembled WGS sequence"/>
</dbReference>
<feature type="region of interest" description="Disordered" evidence="1">
    <location>
        <begin position="51"/>
        <end position="116"/>
    </location>
</feature>
<dbReference type="AlphaFoldDB" id="A0AAD9PCY7"/>
<comment type="caution">
    <text evidence="2">The sequence shown here is derived from an EMBL/GenBank/DDBJ whole genome shotgun (WGS) entry which is preliminary data.</text>
</comment>